<evidence type="ECO:0000313" key="1">
    <source>
        <dbReference type="EMBL" id="MCP3056256.1"/>
    </source>
</evidence>
<dbReference type="AlphaFoldDB" id="A0A9X2H8L2"/>
<evidence type="ECO:0000313" key="2">
    <source>
        <dbReference type="Proteomes" id="UP001155220"/>
    </source>
</evidence>
<keyword evidence="2" id="KW-1185">Reference proteome</keyword>
<sequence>MQADAQAAIGAEAGAEVQGAVKFELALNMQDPTRISFQECVRSAAAVVGGDFLFDMPADGSVEDASRIAAIRVAGPQRDDILFAILNEAGDSIRIPDREEVGERFYGFARAFVGVLTRIRDAMPFGGMETEGSA</sequence>
<dbReference type="Proteomes" id="UP001155220">
    <property type="component" value="Unassembled WGS sequence"/>
</dbReference>
<protein>
    <submittedName>
        <fullName evidence="1">Uncharacterized protein</fullName>
    </submittedName>
</protein>
<reference evidence="1" key="1">
    <citation type="submission" date="2022-03" db="EMBL/GenBank/DDBJ databases">
        <title>Aurantimonas Liuensis sp. Nov., isolated from the hadal seawater of the Mariana Trench.</title>
        <authorList>
            <person name="Liu R."/>
        </authorList>
    </citation>
    <scope>NUCLEOTIDE SEQUENCE</scope>
    <source>
        <strain evidence="1">LRZ36</strain>
    </source>
</reference>
<comment type="caution">
    <text evidence="1">The sequence shown here is derived from an EMBL/GenBank/DDBJ whole genome shotgun (WGS) entry which is preliminary data.</text>
</comment>
<proteinExistence type="predicted"/>
<dbReference type="EMBL" id="JALHBS010000086">
    <property type="protein sequence ID" value="MCP3056256.1"/>
    <property type="molecule type" value="Genomic_DNA"/>
</dbReference>
<organism evidence="1 2">
    <name type="scientific">Aurantimonas marianensis</name>
    <dbReference type="NCBI Taxonomy" id="2920428"/>
    <lineage>
        <taxon>Bacteria</taxon>
        <taxon>Pseudomonadati</taxon>
        <taxon>Pseudomonadota</taxon>
        <taxon>Alphaproteobacteria</taxon>
        <taxon>Hyphomicrobiales</taxon>
        <taxon>Aurantimonadaceae</taxon>
        <taxon>Aurantimonas</taxon>
    </lineage>
</organism>
<gene>
    <name evidence="1" type="ORF">MJ956_14045</name>
</gene>
<name>A0A9X2H8L2_9HYPH</name>
<dbReference type="RefSeq" id="WP_253965068.1">
    <property type="nucleotide sequence ID" value="NZ_JALHBS010000086.1"/>
</dbReference>
<accession>A0A9X2H8L2</accession>